<organism evidence="1 2">
    <name type="scientific">Caerostris darwini</name>
    <dbReference type="NCBI Taxonomy" id="1538125"/>
    <lineage>
        <taxon>Eukaryota</taxon>
        <taxon>Metazoa</taxon>
        <taxon>Ecdysozoa</taxon>
        <taxon>Arthropoda</taxon>
        <taxon>Chelicerata</taxon>
        <taxon>Arachnida</taxon>
        <taxon>Araneae</taxon>
        <taxon>Araneomorphae</taxon>
        <taxon>Entelegynae</taxon>
        <taxon>Araneoidea</taxon>
        <taxon>Araneidae</taxon>
        <taxon>Caerostris</taxon>
    </lineage>
</organism>
<dbReference type="EMBL" id="BPLQ01007670">
    <property type="protein sequence ID" value="GIY31431.1"/>
    <property type="molecule type" value="Genomic_DNA"/>
</dbReference>
<reference evidence="1 2" key="1">
    <citation type="submission" date="2021-06" db="EMBL/GenBank/DDBJ databases">
        <title>Caerostris darwini draft genome.</title>
        <authorList>
            <person name="Kono N."/>
            <person name="Arakawa K."/>
        </authorList>
    </citation>
    <scope>NUCLEOTIDE SEQUENCE [LARGE SCALE GENOMIC DNA]</scope>
</reference>
<name>A0AAV4SE30_9ARAC</name>
<proteinExistence type="predicted"/>
<protein>
    <submittedName>
        <fullName evidence="1">Uncharacterized protein</fullName>
    </submittedName>
</protein>
<sequence length="124" mass="13609">MGELNLVRSLRKPTAREIQKKSLCPPLFGIVPSPEFAAVECEAFPAPDETTHPFPNELLLRMKESTLSEMLRVKASVLLLFRVKASVLLLLPVKASVLLFYPAKASSITLASSKSLFSTTLLPN</sequence>
<gene>
    <name evidence="1" type="ORF">CDAR_292781</name>
</gene>
<accession>A0AAV4SE30</accession>
<evidence type="ECO:0000313" key="1">
    <source>
        <dbReference type="EMBL" id="GIY31431.1"/>
    </source>
</evidence>
<dbReference type="Proteomes" id="UP001054837">
    <property type="component" value="Unassembled WGS sequence"/>
</dbReference>
<keyword evidence="2" id="KW-1185">Reference proteome</keyword>
<evidence type="ECO:0000313" key="2">
    <source>
        <dbReference type="Proteomes" id="UP001054837"/>
    </source>
</evidence>
<dbReference type="AlphaFoldDB" id="A0AAV4SE30"/>
<comment type="caution">
    <text evidence="1">The sequence shown here is derived from an EMBL/GenBank/DDBJ whole genome shotgun (WGS) entry which is preliminary data.</text>
</comment>